<evidence type="ECO:0000313" key="2">
    <source>
        <dbReference type="EMBL" id="MBD7994102.1"/>
    </source>
</evidence>
<feature type="compositionally biased region" description="Polar residues" evidence="1">
    <location>
        <begin position="85"/>
        <end position="95"/>
    </location>
</feature>
<dbReference type="InterPro" id="IPR021449">
    <property type="entry name" value="DUF3099"/>
</dbReference>
<gene>
    <name evidence="2" type="ORF">H9639_02155</name>
</gene>
<evidence type="ECO:0000313" key="3">
    <source>
        <dbReference type="Proteomes" id="UP000609874"/>
    </source>
</evidence>
<comment type="caution">
    <text evidence="2">The sequence shown here is derived from an EMBL/GenBank/DDBJ whole genome shotgun (WGS) entry which is preliminary data.</text>
</comment>
<proteinExistence type="predicted"/>
<dbReference type="Proteomes" id="UP000609874">
    <property type="component" value="Unassembled WGS sequence"/>
</dbReference>
<reference evidence="2 3" key="1">
    <citation type="submission" date="2020-08" db="EMBL/GenBank/DDBJ databases">
        <title>A Genomic Blueprint of the Chicken Gut Microbiome.</title>
        <authorList>
            <person name="Gilroy R."/>
            <person name="Ravi A."/>
            <person name="Getino M."/>
            <person name="Pursley I."/>
            <person name="Horton D.L."/>
            <person name="Alikhan N.-F."/>
            <person name="Baker D."/>
            <person name="Gharbi K."/>
            <person name="Hall N."/>
            <person name="Watson M."/>
            <person name="Adriaenssens E.M."/>
            <person name="Foster-Nyarko E."/>
            <person name="Jarju S."/>
            <person name="Secka A."/>
            <person name="Antonio M."/>
            <person name="Oren A."/>
            <person name="Chaudhuri R."/>
            <person name="La Ragione R.M."/>
            <person name="Hildebrand F."/>
            <person name="Pallen M.J."/>
        </authorList>
    </citation>
    <scope>NUCLEOTIDE SEQUENCE [LARGE SCALE GENOMIC DNA]</scope>
    <source>
        <strain evidence="2 3">Sa2CUA1</strain>
    </source>
</reference>
<feature type="region of interest" description="Disordered" evidence="1">
    <location>
        <begin position="85"/>
        <end position="138"/>
    </location>
</feature>
<evidence type="ECO:0000256" key="1">
    <source>
        <dbReference type="SAM" id="MobiDB-lite"/>
    </source>
</evidence>
<keyword evidence="3" id="KW-1185">Reference proteome</keyword>
<sequence>MREPVWRIMKKATRRGGHIPRITDAPTAHTDEMHARMVKYTVSMSIRLVCLFLLFFVHGWMMWVLIAGAVVLPWFAVVIANGGSDTRNLEGSDSAYQEAPRPQLEARPAQDSAETTVLHGEIIDDDGQIGRGKAEPDA</sequence>
<organism evidence="2 3">
    <name type="scientific">Arthrobacter gallicola</name>
    <dbReference type="NCBI Taxonomy" id="2762225"/>
    <lineage>
        <taxon>Bacteria</taxon>
        <taxon>Bacillati</taxon>
        <taxon>Actinomycetota</taxon>
        <taxon>Actinomycetes</taxon>
        <taxon>Micrococcales</taxon>
        <taxon>Micrococcaceae</taxon>
        <taxon>Arthrobacter</taxon>
    </lineage>
</organism>
<dbReference type="Pfam" id="PF11298">
    <property type="entry name" value="DUF3099"/>
    <property type="match status" value="1"/>
</dbReference>
<accession>A0ABR8UNH2</accession>
<name>A0ABR8UNH2_9MICC</name>
<protein>
    <submittedName>
        <fullName evidence="2">DUF3099 domain-containing protein</fullName>
    </submittedName>
</protein>
<dbReference type="EMBL" id="JACSQD010000001">
    <property type="protein sequence ID" value="MBD7994102.1"/>
    <property type="molecule type" value="Genomic_DNA"/>
</dbReference>